<evidence type="ECO:0000313" key="5">
    <source>
        <dbReference type="RefSeq" id="XP_013391618.1"/>
    </source>
</evidence>
<dbReference type="RefSeq" id="XP_013391618.1">
    <property type="nucleotide sequence ID" value="XM_013536164.1"/>
</dbReference>
<evidence type="ECO:0000259" key="1">
    <source>
        <dbReference type="Pfam" id="PF00501"/>
    </source>
</evidence>
<evidence type="ECO:0000259" key="2">
    <source>
        <dbReference type="Pfam" id="PF13193"/>
    </source>
</evidence>
<dbReference type="CDD" id="cd04433">
    <property type="entry name" value="AFD_class_I"/>
    <property type="match status" value="1"/>
</dbReference>
<dbReference type="OrthoDB" id="10253869at2759"/>
<name>A0A1S3I024_LINAN</name>
<dbReference type="PANTHER" id="PTHR42814">
    <property type="entry name" value="AMP-BINDING DOMAIN-CONTAINING PROTEIN"/>
    <property type="match status" value="1"/>
</dbReference>
<dbReference type="PROSITE" id="PS00455">
    <property type="entry name" value="AMP_BINDING"/>
    <property type="match status" value="1"/>
</dbReference>
<dbReference type="Pfam" id="PF00501">
    <property type="entry name" value="AMP-binding"/>
    <property type="match status" value="1"/>
</dbReference>
<dbReference type="RefSeq" id="XP_013391617.1">
    <property type="nucleotide sequence ID" value="XM_013536163.1"/>
</dbReference>
<organism evidence="3 4">
    <name type="scientific">Lingula anatina</name>
    <name type="common">Brachiopod</name>
    <name type="synonym">Lingula unguis</name>
    <dbReference type="NCBI Taxonomy" id="7574"/>
    <lineage>
        <taxon>Eukaryota</taxon>
        <taxon>Metazoa</taxon>
        <taxon>Spiralia</taxon>
        <taxon>Lophotrochozoa</taxon>
        <taxon>Brachiopoda</taxon>
        <taxon>Linguliformea</taxon>
        <taxon>Lingulata</taxon>
        <taxon>Lingulida</taxon>
        <taxon>Linguloidea</taxon>
        <taxon>Lingulidae</taxon>
        <taxon>Lingula</taxon>
    </lineage>
</organism>
<keyword evidence="3" id="KW-1185">Reference proteome</keyword>
<dbReference type="PANTHER" id="PTHR42814:SF3">
    <property type="entry name" value="BETA-N-ACETYLHEXOSAMINIDASE"/>
    <property type="match status" value="1"/>
</dbReference>
<dbReference type="Proteomes" id="UP000085678">
    <property type="component" value="Unplaced"/>
</dbReference>
<dbReference type="InterPro" id="IPR000873">
    <property type="entry name" value="AMP-dep_synth/lig_dom"/>
</dbReference>
<protein>
    <submittedName>
        <fullName evidence="4 5">Oxalate--CoA ligase-like</fullName>
    </submittedName>
</protein>
<evidence type="ECO:0000313" key="4">
    <source>
        <dbReference type="RefSeq" id="XP_013391617.1"/>
    </source>
</evidence>
<dbReference type="AlphaFoldDB" id="A0A1S3I024"/>
<sequence length="554" mass="61666">MEKPSPTYVQGQSLTFLDSFDKIAEKFPERDACIVYHAKDVREAVTFSELRKQSIQFAIMLLTKGLRKGDIVGLLSTNSVDFVVAFLGLSRIGAPVLMLRYGSTAEEVCRLLTKHDCKGLVGSIYSERDADVITNIEQKMSREHRNNTFVVISQILIDKRSVSCSSKTDHEDTNLSHIPEEMHFPKVGPDDACAIFFTSGSTGEPKAIQNNHRAFVARTRIMREFSFTETASFFNDRPMAWTGGAYTILNMCIFGTCAVTINSNFTVASGEVDFVMTILRDEKCTHAILMNYLLVDFMHSNNPNNKPSHLKYVLTGGQKADHASLVHVLTALPTITLVYLYGVGEAGIVLYQCHTDTSTLDDDGFNIHQGADIKLINSSGETVEPGASGEICIRSPALFEGYHNNSEATSKARLPDNWFRSGDVGVKRQDGRIVLLGRSDDMIKRATVKVFPVEVERVLRQHPCIKEVVVVGVPDQRLFEDLCACIIPRDPEAFDEADFLIWCKAQFSVGPDGLSLAPTYVLVFDQYPKTRTGKTSRKDLKEEAKKRVHIVSSK</sequence>
<dbReference type="Gene3D" id="3.30.300.30">
    <property type="match status" value="1"/>
</dbReference>
<dbReference type="InterPro" id="IPR025110">
    <property type="entry name" value="AMP-bd_C"/>
</dbReference>
<dbReference type="InterPro" id="IPR045851">
    <property type="entry name" value="AMP-bd_C_sf"/>
</dbReference>
<accession>A0A1S3I024</accession>
<dbReference type="InterPro" id="IPR020845">
    <property type="entry name" value="AMP-binding_CS"/>
</dbReference>
<dbReference type="InterPro" id="IPR042099">
    <property type="entry name" value="ANL_N_sf"/>
</dbReference>
<feature type="domain" description="AMP-dependent synthetase/ligase" evidence="1">
    <location>
        <begin position="20"/>
        <end position="403"/>
    </location>
</feature>
<feature type="domain" description="AMP-binding enzyme C-terminal" evidence="2">
    <location>
        <begin position="454"/>
        <end position="534"/>
    </location>
</feature>
<dbReference type="KEGG" id="lak:106159761"/>
<gene>
    <name evidence="4 5" type="primary">LOC106159761</name>
</gene>
<dbReference type="Pfam" id="PF13193">
    <property type="entry name" value="AMP-binding_C"/>
    <property type="match status" value="1"/>
</dbReference>
<evidence type="ECO:0000313" key="3">
    <source>
        <dbReference type="Proteomes" id="UP000085678"/>
    </source>
</evidence>
<dbReference type="SUPFAM" id="SSF56801">
    <property type="entry name" value="Acetyl-CoA synthetase-like"/>
    <property type="match status" value="1"/>
</dbReference>
<dbReference type="Gene3D" id="3.40.50.12780">
    <property type="entry name" value="N-terminal domain of ligase-like"/>
    <property type="match status" value="1"/>
</dbReference>
<dbReference type="GeneID" id="106159761"/>
<dbReference type="STRING" id="7574.A0A1S3I024"/>
<reference evidence="4 5" key="1">
    <citation type="submission" date="2025-04" db="UniProtKB">
        <authorList>
            <consortium name="RefSeq"/>
        </authorList>
    </citation>
    <scope>IDENTIFICATION</scope>
    <source>
        <tissue evidence="4 5">Gonads</tissue>
    </source>
</reference>
<proteinExistence type="predicted"/>